<evidence type="ECO:0000313" key="1">
    <source>
        <dbReference type="EMBL" id="ECS0981543.1"/>
    </source>
</evidence>
<reference evidence="1" key="1">
    <citation type="submission" date="2019-09" db="EMBL/GenBank/DDBJ databases">
        <authorList>
            <consortium name="PulseNet: The National Subtyping Network for Foodborne Disease Surveillance"/>
            <person name="Tarr C.L."/>
            <person name="Trees E."/>
            <person name="Katz L.S."/>
            <person name="Carleton-Romer H.A."/>
            <person name="Stroika S."/>
            <person name="Kucerova Z."/>
            <person name="Roache K.F."/>
            <person name="Sabol A.L."/>
            <person name="Besser J."/>
            <person name="Gerner-Smidt P."/>
        </authorList>
    </citation>
    <scope>NUCLEOTIDE SEQUENCE</scope>
    <source>
        <strain evidence="1">PNUSAS098420</strain>
    </source>
</reference>
<gene>
    <name evidence="1" type="ORF">F2165_04020</name>
</gene>
<dbReference type="AlphaFoldDB" id="A0A5Z4XGC4"/>
<organism evidence="1">
    <name type="scientific">Salmonella enterica</name>
    <name type="common">Salmonella choleraesuis</name>
    <dbReference type="NCBI Taxonomy" id="28901"/>
    <lineage>
        <taxon>Bacteria</taxon>
        <taxon>Pseudomonadati</taxon>
        <taxon>Pseudomonadota</taxon>
        <taxon>Gammaproteobacteria</taxon>
        <taxon>Enterobacterales</taxon>
        <taxon>Enterobacteriaceae</taxon>
        <taxon>Salmonella</taxon>
    </lineage>
</organism>
<name>A0A5Z4XGC4_SALER</name>
<proteinExistence type="predicted"/>
<accession>A0A5Z4XGC4</accession>
<comment type="caution">
    <text evidence="1">The sequence shown here is derived from an EMBL/GenBank/DDBJ whole genome shotgun (WGS) entry which is preliminary data.</text>
</comment>
<sequence length="289" mass="33185">MKSRVLISLNFINSQLDICDLDNIKDMEKLINDNVLQDITEIIATDDWYFLTDEKTIFEFLAEHIVDRQRIVAILSKLNQLFGTYISDDINNVNAKHLAIHKNDDLYYYAVLSKLDVIQELNGCCIIKEQSDYKRLHIENLALCPESNEDYAKRCRLVFDKVMFLDDLPDTLSTLGDGQGIKNFSIPITHAINTLNNLDPSIRNIQSVMHSIQEKCGFECTPQGAKKGHLFKTVDISDTEKQKINCEFHVKISGSNAKDKKDYYSRIYFGLMPSGHKKYCLILHCGKHL</sequence>
<dbReference type="EMBL" id="AAKILT010000002">
    <property type="protein sequence ID" value="ECS0981543.1"/>
    <property type="molecule type" value="Genomic_DNA"/>
</dbReference>
<protein>
    <submittedName>
        <fullName evidence="1">Uncharacterized protein</fullName>
    </submittedName>
</protein>